<dbReference type="KEGG" id="hro:HELRODRAFT_172013"/>
<reference evidence="2 4" key="2">
    <citation type="journal article" date="2013" name="Nature">
        <title>Insights into bilaterian evolution from three spiralian genomes.</title>
        <authorList>
            <person name="Simakov O."/>
            <person name="Marletaz F."/>
            <person name="Cho S.J."/>
            <person name="Edsinger-Gonzales E."/>
            <person name="Havlak P."/>
            <person name="Hellsten U."/>
            <person name="Kuo D.H."/>
            <person name="Larsson T."/>
            <person name="Lv J."/>
            <person name="Arendt D."/>
            <person name="Savage R."/>
            <person name="Osoegawa K."/>
            <person name="de Jong P."/>
            <person name="Grimwood J."/>
            <person name="Chapman J.A."/>
            <person name="Shapiro H."/>
            <person name="Aerts A."/>
            <person name="Otillar R.P."/>
            <person name="Terry A.Y."/>
            <person name="Boore J.L."/>
            <person name="Grigoriev I.V."/>
            <person name="Lindberg D.R."/>
            <person name="Seaver E.C."/>
            <person name="Weisblat D.A."/>
            <person name="Putnam N.H."/>
            <person name="Rokhsar D.S."/>
        </authorList>
    </citation>
    <scope>NUCLEOTIDE SEQUENCE</scope>
</reference>
<evidence type="ECO:0008006" key="5">
    <source>
        <dbReference type="Google" id="ProtNLM"/>
    </source>
</evidence>
<accession>T1F4X9</accession>
<keyword evidence="1" id="KW-1133">Transmembrane helix</keyword>
<reference evidence="4" key="1">
    <citation type="submission" date="2012-12" db="EMBL/GenBank/DDBJ databases">
        <authorList>
            <person name="Hellsten U."/>
            <person name="Grimwood J."/>
            <person name="Chapman J.A."/>
            <person name="Shapiro H."/>
            <person name="Aerts A."/>
            <person name="Otillar R.P."/>
            <person name="Terry A.Y."/>
            <person name="Boore J.L."/>
            <person name="Simakov O."/>
            <person name="Marletaz F."/>
            <person name="Cho S.-J."/>
            <person name="Edsinger-Gonzales E."/>
            <person name="Havlak P."/>
            <person name="Kuo D.-H."/>
            <person name="Larsson T."/>
            <person name="Lv J."/>
            <person name="Arendt D."/>
            <person name="Savage R."/>
            <person name="Osoegawa K."/>
            <person name="de Jong P."/>
            <person name="Lindberg D.R."/>
            <person name="Seaver E.C."/>
            <person name="Weisblat D.A."/>
            <person name="Putnam N.H."/>
            <person name="Grigoriev I.V."/>
            <person name="Rokhsar D.S."/>
        </authorList>
    </citation>
    <scope>NUCLEOTIDE SEQUENCE</scope>
</reference>
<proteinExistence type="predicted"/>
<dbReference type="EMBL" id="AMQM01004017">
    <property type="status" value="NOT_ANNOTATED_CDS"/>
    <property type="molecule type" value="Genomic_DNA"/>
</dbReference>
<dbReference type="RefSeq" id="XP_009016934.1">
    <property type="nucleotide sequence ID" value="XM_009018686.1"/>
</dbReference>
<evidence type="ECO:0000256" key="1">
    <source>
        <dbReference type="SAM" id="Phobius"/>
    </source>
</evidence>
<feature type="transmembrane region" description="Helical" evidence="1">
    <location>
        <begin position="452"/>
        <end position="472"/>
    </location>
</feature>
<dbReference type="GeneID" id="20203878"/>
<feature type="transmembrane region" description="Helical" evidence="1">
    <location>
        <begin position="484"/>
        <end position="504"/>
    </location>
</feature>
<feature type="transmembrane region" description="Helical" evidence="1">
    <location>
        <begin position="368"/>
        <end position="388"/>
    </location>
</feature>
<dbReference type="EMBL" id="KB096411">
    <property type="protein sequence ID" value="ESO05001.1"/>
    <property type="molecule type" value="Genomic_DNA"/>
</dbReference>
<gene>
    <name evidence="3" type="primary">20203878</name>
    <name evidence="2" type="ORF">HELRODRAFT_172013</name>
</gene>
<evidence type="ECO:0000313" key="3">
    <source>
        <dbReference type="EnsemblMetazoa" id="HelroP172013"/>
    </source>
</evidence>
<dbReference type="CTD" id="20203878"/>
<dbReference type="Proteomes" id="UP000015101">
    <property type="component" value="Unassembled WGS sequence"/>
</dbReference>
<organism evidence="3 4">
    <name type="scientific">Helobdella robusta</name>
    <name type="common">Californian leech</name>
    <dbReference type="NCBI Taxonomy" id="6412"/>
    <lineage>
        <taxon>Eukaryota</taxon>
        <taxon>Metazoa</taxon>
        <taxon>Spiralia</taxon>
        <taxon>Lophotrochozoa</taxon>
        <taxon>Annelida</taxon>
        <taxon>Clitellata</taxon>
        <taxon>Hirudinea</taxon>
        <taxon>Rhynchobdellida</taxon>
        <taxon>Glossiphoniidae</taxon>
        <taxon>Helobdella</taxon>
    </lineage>
</organism>
<keyword evidence="4" id="KW-1185">Reference proteome</keyword>
<dbReference type="InParanoid" id="T1F4X9"/>
<sequence length="900" mass="104631">MAAKKSPLKVLAALVHNETENLLPLTFYSMEGIPYRKRFFVEFSQYNDSNLPLKVTLKPKYQGLITSLVLFKVEFEDHNPFTVEKWLEIFIIPDPSEEFSVLIKGGAISMDIRESVLDYVMINNHLRLLHLDTKVLELPNKPKSLSPNVVTKQPTSFSKITNLSMETLNAPSFLNLQYNNQETGDWKNTSDFDEEVTIWKNNFYKIWYIVNTFYIFFVCFKADKKSNYRVTIEENISSSSNKNYLQNASSDIFVDALSKNKYIERYIKKKVRSSKNSSGRNLIESFSNTKWADEEVRNAYNYMKNELTRRPYKNAIKRVMHHKFRHAYEVLADEQRRYLYKRFIYSSWKRIKFTKFFCCTDKKCSRQFHSLFFIIMIINVVAQIYFFAEASKKRLYNFTWRSIFESTAVLFASLNDFLLSSTADYPYEEKIMCCVYPECNCFFLNPPTFIPFLFISLLFDLLCGTGMSLVTVDLYDVLDNKYRLPLILVDAICSTLMITLIGVINDLKKKIVAEAFLGRLYPSITLCIAVFRNLTETMVSVVAFGAFGGTICGLIKSKINLEETGLDEFFFYYFQMSNASLKIVKMFASAIRGLCRQLGHVIKRTMETRYERELPAFSQIQLRKRTSLVEKTDELTRLRDNSIDRTAVVRPVIINIAGPHYADHKSLNTAGSNSSERVDNETTDLIDDEDWMFYEEGDHNEDENVTSPASENTNANKLVEGSKLNSYYVSKDDFNFITFDNKSGFLTVVIVSGEEMARPIVLEDLESITIPKSINNVKLHFRTLRIIPHCVPYFCKCPCNLNRPICNGCLGCCFRLRLTNMFCDWPYHLCWKTLPEWNREIDYGPSCARCLKRFNIFCCIYPGRGYEVKHTSQRVYVVHTLCTKRSLIEERDIFEEVIVV</sequence>
<protein>
    <recommendedName>
        <fullName evidence="5">J domain-containing protein</fullName>
    </recommendedName>
</protein>
<name>T1F4X9_HELRO</name>
<evidence type="ECO:0000313" key="4">
    <source>
        <dbReference type="Proteomes" id="UP000015101"/>
    </source>
</evidence>
<keyword evidence="1" id="KW-0812">Transmembrane</keyword>
<dbReference type="AlphaFoldDB" id="T1F4X9"/>
<keyword evidence="1" id="KW-0472">Membrane</keyword>
<dbReference type="EnsemblMetazoa" id="HelroT172013">
    <property type="protein sequence ID" value="HelroP172013"/>
    <property type="gene ID" value="HelroG172013"/>
</dbReference>
<evidence type="ECO:0000313" key="2">
    <source>
        <dbReference type="EMBL" id="ESO05001.1"/>
    </source>
</evidence>
<dbReference type="HOGENOM" id="CLU_321906_0_0_1"/>
<reference evidence="3" key="3">
    <citation type="submission" date="2015-06" db="UniProtKB">
        <authorList>
            <consortium name="EnsemblMetazoa"/>
        </authorList>
    </citation>
    <scope>IDENTIFICATION</scope>
</reference>